<dbReference type="PRINTS" id="PR00847">
    <property type="entry name" value="HYALURONDASE"/>
</dbReference>
<keyword evidence="3" id="KW-0325">Glycoprotein</keyword>
<dbReference type="PANTHER" id="PTHR11769:SF35">
    <property type="entry name" value="HYALURONIDASE"/>
    <property type="match status" value="1"/>
</dbReference>
<dbReference type="EC" id="3.2.1.35" evidence="4"/>
<evidence type="ECO:0000256" key="3">
    <source>
        <dbReference type="ARBA" id="ARBA00023180"/>
    </source>
</evidence>
<dbReference type="InterPro" id="IPR017853">
    <property type="entry name" value="GH"/>
</dbReference>
<organism evidence="6 7">
    <name type="scientific">Nezara viridula</name>
    <name type="common">Southern green stink bug</name>
    <name type="synonym">Cimex viridulus</name>
    <dbReference type="NCBI Taxonomy" id="85310"/>
    <lineage>
        <taxon>Eukaryota</taxon>
        <taxon>Metazoa</taxon>
        <taxon>Ecdysozoa</taxon>
        <taxon>Arthropoda</taxon>
        <taxon>Hexapoda</taxon>
        <taxon>Insecta</taxon>
        <taxon>Pterygota</taxon>
        <taxon>Neoptera</taxon>
        <taxon>Paraneoptera</taxon>
        <taxon>Hemiptera</taxon>
        <taxon>Heteroptera</taxon>
        <taxon>Panheteroptera</taxon>
        <taxon>Pentatomomorpha</taxon>
        <taxon>Pentatomoidea</taxon>
        <taxon>Pentatomidae</taxon>
        <taxon>Pentatominae</taxon>
        <taxon>Nezara</taxon>
    </lineage>
</organism>
<name>A0A9P0HDP1_NEZVI</name>
<dbReference type="InterPro" id="IPR013785">
    <property type="entry name" value="Aldolase_TIM"/>
</dbReference>
<proteinExistence type="inferred from homology"/>
<dbReference type="Proteomes" id="UP001152798">
    <property type="component" value="Chromosome 4"/>
</dbReference>
<evidence type="ECO:0000256" key="4">
    <source>
        <dbReference type="RuleBase" id="RU610713"/>
    </source>
</evidence>
<gene>
    <name evidence="6" type="ORF">NEZAVI_LOCUS9411</name>
</gene>
<dbReference type="GO" id="GO:0004415">
    <property type="term" value="F:hyalurononglucosaminidase activity"/>
    <property type="evidence" value="ECO:0007669"/>
    <property type="project" value="UniProtKB-UniRule"/>
</dbReference>
<evidence type="ECO:0000313" key="6">
    <source>
        <dbReference type="EMBL" id="CAH1400109.1"/>
    </source>
</evidence>
<dbReference type="InterPro" id="IPR018155">
    <property type="entry name" value="Hyaluronidase"/>
</dbReference>
<dbReference type="PANTHER" id="PTHR11769">
    <property type="entry name" value="HYALURONIDASE"/>
    <property type="match status" value="1"/>
</dbReference>
<dbReference type="AlphaFoldDB" id="A0A9P0HDP1"/>
<dbReference type="GO" id="GO:0030214">
    <property type="term" value="P:hyaluronan catabolic process"/>
    <property type="evidence" value="ECO:0007669"/>
    <property type="project" value="TreeGrafter"/>
</dbReference>
<accession>A0A9P0HDP1</accession>
<feature type="chain" id="PRO_5040268081" description="Hyaluronidase" evidence="5">
    <location>
        <begin position="22"/>
        <end position="387"/>
    </location>
</feature>
<comment type="similarity">
    <text evidence="1 4">Belongs to the glycosyl hydrolase 56 family.</text>
</comment>
<keyword evidence="4" id="KW-0326">Glycosidase</keyword>
<dbReference type="InterPro" id="IPR001329">
    <property type="entry name" value="Venom_Hyaluronidase"/>
</dbReference>
<evidence type="ECO:0000256" key="1">
    <source>
        <dbReference type="ARBA" id="ARBA00008871"/>
    </source>
</evidence>
<reference evidence="6" key="1">
    <citation type="submission" date="2022-01" db="EMBL/GenBank/DDBJ databases">
        <authorList>
            <person name="King R."/>
        </authorList>
    </citation>
    <scope>NUCLEOTIDE SEQUENCE</scope>
</reference>
<keyword evidence="7" id="KW-1185">Reference proteome</keyword>
<dbReference type="GO" id="GO:0006952">
    <property type="term" value="P:defense response"/>
    <property type="evidence" value="ECO:0007669"/>
    <property type="project" value="InterPro"/>
</dbReference>
<feature type="signal peptide" evidence="5">
    <location>
        <begin position="1"/>
        <end position="21"/>
    </location>
</feature>
<dbReference type="PRINTS" id="PR00846">
    <property type="entry name" value="GLHYDRLASE56"/>
</dbReference>
<keyword evidence="2" id="KW-1015">Disulfide bond</keyword>
<evidence type="ECO:0000256" key="5">
    <source>
        <dbReference type="SAM" id="SignalP"/>
    </source>
</evidence>
<keyword evidence="4" id="KW-0378">Hydrolase</keyword>
<dbReference type="Gene3D" id="3.20.20.70">
    <property type="entry name" value="Aldolase class I"/>
    <property type="match status" value="1"/>
</dbReference>
<dbReference type="OrthoDB" id="5796153at2759"/>
<evidence type="ECO:0000313" key="7">
    <source>
        <dbReference type="Proteomes" id="UP001152798"/>
    </source>
</evidence>
<keyword evidence="5" id="KW-0732">Signal</keyword>
<dbReference type="GO" id="GO:0005975">
    <property type="term" value="P:carbohydrate metabolic process"/>
    <property type="evidence" value="ECO:0007669"/>
    <property type="project" value="InterPro"/>
</dbReference>
<protein>
    <recommendedName>
        <fullName evidence="4">Hyaluronidase</fullName>
        <ecNumber evidence="4">3.2.1.35</ecNumber>
    </recommendedName>
</protein>
<dbReference type="Pfam" id="PF01630">
    <property type="entry name" value="Glyco_hydro_56"/>
    <property type="match status" value="1"/>
</dbReference>
<comment type="catalytic activity">
    <reaction evidence="4">
        <text>Random hydrolysis of (1-&gt;4)-linkages between N-acetyl-beta-D-glucosamine and D-glucuronate residues in hyaluronate.</text>
        <dbReference type="EC" id="3.2.1.35"/>
    </reaction>
</comment>
<dbReference type="SUPFAM" id="SSF51445">
    <property type="entry name" value="(Trans)glycosidases"/>
    <property type="match status" value="1"/>
</dbReference>
<sequence length="387" mass="45684">MRLQVGVLVACLPLLPLFGLSLEEPKEYIFPVYWNVPTFQCHKYGLNFSRVKDWGLQQNYQDEFRGEEIAILYDPGEFPALLPASGGRRIQRNGGVPQEGSLTRHLSLFQGHLEKLIPNVNFSGLAIIDFEHWRPVWRQNWGSLSPYRDFSRLIEKRRHPFWFSSMVEVEATYRYELGARVFLLDTLRLGKKLRPLAKWGYYGFPFCFNYTPYNNRAACSYEVQLDNDNMYWLFSETTAYYPSLYLKYNDMYSTKRQRFIKGRLEEAMRVAQEVPVYPYVWYKYHDNHQFITKEDMVNLLKIPKDYGCKGAVIWGASRDVNSREKCIALQSYLDEVIGPAVKDLHEETFREGISDHEVDENSEEEFDEDDMELKEKILSYDVRDFEV</sequence>
<evidence type="ECO:0000256" key="2">
    <source>
        <dbReference type="ARBA" id="ARBA00023157"/>
    </source>
</evidence>
<dbReference type="EMBL" id="OV725080">
    <property type="protein sequence ID" value="CAH1400109.1"/>
    <property type="molecule type" value="Genomic_DNA"/>
</dbReference>